<dbReference type="Proteomes" id="UP000005104">
    <property type="component" value="Chromosome"/>
</dbReference>
<sequence>MLSMKLIIILVIVMMIPSLLRALPINEYSD</sequence>
<keyword evidence="2" id="KW-1185">Reference proteome</keyword>
<dbReference type="HOGENOM" id="CLU_3403201_0_0_9"/>
<evidence type="ECO:0000313" key="1">
    <source>
        <dbReference type="EMBL" id="EHQ88416.1"/>
    </source>
</evidence>
<dbReference type="EMBL" id="CM001441">
    <property type="protein sequence ID" value="EHQ88416.1"/>
    <property type="molecule type" value="Genomic_DNA"/>
</dbReference>
<protein>
    <submittedName>
        <fullName evidence="1">Uncharacterized protein</fullName>
    </submittedName>
</protein>
<gene>
    <name evidence="1" type="ORF">DesyoDRAFT_1248</name>
</gene>
<organism evidence="1 2">
    <name type="scientific">Desulfosporosinus youngiae DSM 17734</name>
    <dbReference type="NCBI Taxonomy" id="768710"/>
    <lineage>
        <taxon>Bacteria</taxon>
        <taxon>Bacillati</taxon>
        <taxon>Bacillota</taxon>
        <taxon>Clostridia</taxon>
        <taxon>Eubacteriales</taxon>
        <taxon>Desulfitobacteriaceae</taxon>
        <taxon>Desulfosporosinus</taxon>
    </lineage>
</organism>
<name>H5XTF7_9FIRM</name>
<reference evidence="1 2" key="1">
    <citation type="submission" date="2011-11" db="EMBL/GenBank/DDBJ databases">
        <title>The Noncontiguous Finished genome of Desulfosporosinus youngiae DSM 17734.</title>
        <authorList>
            <consortium name="US DOE Joint Genome Institute (JGI-PGF)"/>
            <person name="Lucas S."/>
            <person name="Han J."/>
            <person name="Lapidus A."/>
            <person name="Cheng J.-F."/>
            <person name="Goodwin L."/>
            <person name="Pitluck S."/>
            <person name="Peters L."/>
            <person name="Ovchinnikova G."/>
            <person name="Lu M."/>
            <person name="Land M.L."/>
            <person name="Hauser L."/>
            <person name="Pester M."/>
            <person name="Spring S."/>
            <person name="Ollivier B."/>
            <person name="Rattei T."/>
            <person name="Klenk H.-P."/>
            <person name="Wagner M."/>
            <person name="Loy A."/>
            <person name="Woyke T.J."/>
        </authorList>
    </citation>
    <scope>NUCLEOTIDE SEQUENCE [LARGE SCALE GENOMIC DNA]</scope>
    <source>
        <strain evidence="1 2">DSM 17734</strain>
    </source>
</reference>
<proteinExistence type="predicted"/>
<dbReference type="AlphaFoldDB" id="H5XTF7"/>
<accession>H5XTF7</accession>
<evidence type="ECO:0000313" key="2">
    <source>
        <dbReference type="Proteomes" id="UP000005104"/>
    </source>
</evidence>